<dbReference type="CDD" id="cd02440">
    <property type="entry name" value="AdoMet_MTases"/>
    <property type="match status" value="1"/>
</dbReference>
<dbReference type="InterPro" id="IPR058679">
    <property type="entry name" value="RlmG_N"/>
</dbReference>
<dbReference type="SUPFAM" id="SSF53335">
    <property type="entry name" value="S-adenosyl-L-methionine-dependent methyltransferases"/>
    <property type="match status" value="1"/>
</dbReference>
<keyword evidence="1 5" id="KW-0489">Methyltransferase</keyword>
<dbReference type="InterPro" id="IPR046977">
    <property type="entry name" value="RsmC/RlmG"/>
</dbReference>
<feature type="domain" description="Methyltransferase small" evidence="3">
    <location>
        <begin position="211"/>
        <end position="378"/>
    </location>
</feature>
<organism evidence="5 6">
    <name type="scientific">Microcella alkaliphila</name>
    <dbReference type="NCBI Taxonomy" id="279828"/>
    <lineage>
        <taxon>Bacteria</taxon>
        <taxon>Bacillati</taxon>
        <taxon>Actinomycetota</taxon>
        <taxon>Actinomycetes</taxon>
        <taxon>Micrococcales</taxon>
        <taxon>Microbacteriaceae</taxon>
        <taxon>Microcella</taxon>
    </lineage>
</organism>
<evidence type="ECO:0000259" key="3">
    <source>
        <dbReference type="Pfam" id="PF05175"/>
    </source>
</evidence>
<dbReference type="Proteomes" id="UP000218965">
    <property type="component" value="Chromosome"/>
</dbReference>
<evidence type="ECO:0000256" key="2">
    <source>
        <dbReference type="ARBA" id="ARBA00022679"/>
    </source>
</evidence>
<reference evidence="5 6" key="2">
    <citation type="submission" date="2016-01" db="EMBL/GenBank/DDBJ databases">
        <title>Microcella alkaliphila JAM AC0309 whole genome shotgun sequence.</title>
        <authorList>
            <person name="Kurata A."/>
            <person name="Hirose Y."/>
            <person name="Kishimoto N."/>
            <person name="Kobayashi T."/>
        </authorList>
    </citation>
    <scope>NUCLEOTIDE SEQUENCE [LARGE SCALE GENOMIC DNA]</scope>
    <source>
        <strain evidence="5 6">JAM AC0309</strain>
    </source>
</reference>
<dbReference type="Gene3D" id="3.40.50.150">
    <property type="entry name" value="Vaccinia Virus protein VP39"/>
    <property type="match status" value="2"/>
</dbReference>
<feature type="domain" description="RlmG N-terminal" evidence="4">
    <location>
        <begin position="20"/>
        <end position="190"/>
    </location>
</feature>
<dbReference type="EMBL" id="AP017315">
    <property type="protein sequence ID" value="BAU30999.1"/>
    <property type="molecule type" value="Genomic_DNA"/>
</dbReference>
<accession>A0A0U4WSU6</accession>
<dbReference type="KEGG" id="malk:MalAC0309_0120"/>
<dbReference type="GO" id="GO:0008757">
    <property type="term" value="F:S-adenosylmethionine-dependent methyltransferase activity"/>
    <property type="evidence" value="ECO:0007669"/>
    <property type="project" value="InterPro"/>
</dbReference>
<sequence>MGDSVAARLDATLTALRPHADARAAGLRAWDAADRYLLDTLAGAHPELLAELAGVADPRVAVIDDAHGALVAGLSVLGVQRASIHHDSVVAARATADNARDARLPITLDAHPLETVARDARLILLRLPRSLARLDAIARAIAPVAHPDVVLLAGNMVKHMTPRQNEVLGAAFGRVDVSLARGKARLLTAREPIASVAAAEPERFRDGESGLEVVAVPGTFAGASVDIGTRALLHALDDLPDAAVALDLACGSGVLAVTLARRLPAAHVVATDVSAAAVESARLTAEANGVAVEVRHDDGASSLADRSVELVLLNPPFHVGGAVHTGIAHRLIAEAARVLRPGGELRCVWNSSLQYRPVLERLVGPTRQISRTRKFTVTASTRR</sequence>
<evidence type="ECO:0000313" key="5">
    <source>
        <dbReference type="EMBL" id="BAU30999.1"/>
    </source>
</evidence>
<dbReference type="Pfam" id="PF26049">
    <property type="entry name" value="RLMG_N"/>
    <property type="match status" value="1"/>
</dbReference>
<dbReference type="PANTHER" id="PTHR47816:SF5">
    <property type="entry name" value="RIBOSOMAL RNA LARGE SUBUNIT METHYLTRANSFERASE G"/>
    <property type="match status" value="1"/>
</dbReference>
<keyword evidence="2" id="KW-0808">Transferase</keyword>
<proteinExistence type="predicted"/>
<evidence type="ECO:0000313" key="6">
    <source>
        <dbReference type="Proteomes" id="UP000218965"/>
    </source>
</evidence>
<gene>
    <name evidence="5" type="ORF">MalAC0309_0120</name>
</gene>
<protein>
    <submittedName>
        <fullName evidence="5">16S RNA G1207 methylase RsmC</fullName>
    </submittedName>
</protein>
<dbReference type="GO" id="GO:0032259">
    <property type="term" value="P:methylation"/>
    <property type="evidence" value="ECO:0007669"/>
    <property type="project" value="UniProtKB-KW"/>
</dbReference>
<dbReference type="InterPro" id="IPR029063">
    <property type="entry name" value="SAM-dependent_MTases_sf"/>
</dbReference>
<name>A0A0U4WSU6_9MICO</name>
<dbReference type="PANTHER" id="PTHR47816">
    <property type="entry name" value="RIBOSOMAL RNA SMALL SUBUNIT METHYLTRANSFERASE C"/>
    <property type="match status" value="1"/>
</dbReference>
<dbReference type="AlphaFoldDB" id="A0A0U4WSU6"/>
<evidence type="ECO:0000259" key="4">
    <source>
        <dbReference type="Pfam" id="PF26049"/>
    </source>
</evidence>
<evidence type="ECO:0000256" key="1">
    <source>
        <dbReference type="ARBA" id="ARBA00022603"/>
    </source>
</evidence>
<reference evidence="6" key="1">
    <citation type="submission" date="2015-12" db="EMBL/GenBank/DDBJ databases">
        <authorList>
            <person name="Shamseldin A."/>
            <person name="Moawad H."/>
            <person name="Abd El-Rahim W.M."/>
            <person name="Sadowsky M.J."/>
        </authorList>
    </citation>
    <scope>NUCLEOTIDE SEQUENCE [LARGE SCALE GENOMIC DNA]</scope>
    <source>
        <strain evidence="6">JAM AC0309</strain>
    </source>
</reference>
<dbReference type="Pfam" id="PF05175">
    <property type="entry name" value="MTS"/>
    <property type="match status" value="1"/>
</dbReference>
<dbReference type="InterPro" id="IPR007848">
    <property type="entry name" value="Small_mtfrase_dom"/>
</dbReference>